<accession>A0ABU7J6P5</accession>
<protein>
    <submittedName>
        <fullName evidence="2">Uncharacterized protein</fullName>
    </submittedName>
</protein>
<sequence>MGLLRKLTKALLWLTLGILLLVLSLYGLLVAINWQDQAPSNAALTLEASLQHTTHIDATDNGYQYLLKHGNQRHLTVSTDLQTLFRQCEQGDCLQVVTAAHDQVPTLIGQHQALLDFYRQLQQFSYWQEPVPAQPDNLPSYQPLLNAQRLQLLLAWQALQQDDLATARQLLDDDLKFWRLVIANNQLLLSAMISQTAVQRHFAFGQMMMQSISVEQQAALLPEGWLVPFREAELNAKRVYAGEWLFGTNIMHEMWQQEFTSTGSTRMEHLMMRALNPLFLPQASANDYAELLLACLSHQGQQAIAWYHWFYNPLGKLLNHSSNLNCHNFNWQQSEQQRRHLIETYTR</sequence>
<evidence type="ECO:0000313" key="3">
    <source>
        <dbReference type="Proteomes" id="UP001336314"/>
    </source>
</evidence>
<proteinExistence type="predicted"/>
<reference evidence="2 3" key="1">
    <citation type="submission" date="2023-07" db="EMBL/GenBank/DDBJ databases">
        <title>Alkalimonas sp., MEB108 novel, alkaliphilic bacterium isolated from Lonar Lake, India.</title>
        <authorList>
            <person name="Joshi A."/>
            <person name="Thite S."/>
        </authorList>
    </citation>
    <scope>NUCLEOTIDE SEQUENCE [LARGE SCALE GENOMIC DNA]</scope>
    <source>
        <strain evidence="2 3">MEB108</strain>
    </source>
</reference>
<evidence type="ECO:0000256" key="1">
    <source>
        <dbReference type="SAM" id="Phobius"/>
    </source>
</evidence>
<organism evidence="2 3">
    <name type="scientific">Alkalimonas cellulosilytica</name>
    <dbReference type="NCBI Taxonomy" id="3058395"/>
    <lineage>
        <taxon>Bacteria</taxon>
        <taxon>Pseudomonadati</taxon>
        <taxon>Pseudomonadota</taxon>
        <taxon>Gammaproteobacteria</taxon>
        <taxon>Alkalimonas</taxon>
    </lineage>
</organism>
<gene>
    <name evidence="2" type="ORF">QWY20_11550</name>
</gene>
<evidence type="ECO:0000313" key="2">
    <source>
        <dbReference type="EMBL" id="MEE2002089.1"/>
    </source>
</evidence>
<keyword evidence="3" id="KW-1185">Reference proteome</keyword>
<keyword evidence="1" id="KW-1133">Transmembrane helix</keyword>
<dbReference type="Proteomes" id="UP001336314">
    <property type="component" value="Unassembled WGS sequence"/>
</dbReference>
<keyword evidence="1" id="KW-0812">Transmembrane</keyword>
<name>A0ABU7J6P5_9GAMM</name>
<comment type="caution">
    <text evidence="2">The sequence shown here is derived from an EMBL/GenBank/DDBJ whole genome shotgun (WGS) entry which is preliminary data.</text>
</comment>
<keyword evidence="1" id="KW-0472">Membrane</keyword>
<feature type="transmembrane region" description="Helical" evidence="1">
    <location>
        <begin position="12"/>
        <end position="34"/>
    </location>
</feature>
<dbReference type="EMBL" id="JAUHLI010000010">
    <property type="protein sequence ID" value="MEE2002089.1"/>
    <property type="molecule type" value="Genomic_DNA"/>
</dbReference>
<dbReference type="RefSeq" id="WP_330129167.1">
    <property type="nucleotide sequence ID" value="NZ_JAUHLI010000010.1"/>
</dbReference>